<protein>
    <submittedName>
        <fullName evidence="2">Uncharacterized protein</fullName>
    </submittedName>
</protein>
<evidence type="ECO:0000313" key="2">
    <source>
        <dbReference type="EMBL" id="GIQ90972.1"/>
    </source>
</evidence>
<name>A0A9K3GPW1_9EUKA</name>
<dbReference type="EMBL" id="BDIP01006951">
    <property type="protein sequence ID" value="GIQ90972.1"/>
    <property type="molecule type" value="Genomic_DNA"/>
</dbReference>
<evidence type="ECO:0000313" key="3">
    <source>
        <dbReference type="Proteomes" id="UP000265618"/>
    </source>
</evidence>
<feature type="non-terminal residue" evidence="2">
    <location>
        <position position="1"/>
    </location>
</feature>
<feature type="region of interest" description="Disordered" evidence="1">
    <location>
        <begin position="118"/>
        <end position="161"/>
    </location>
</feature>
<dbReference type="Proteomes" id="UP000265618">
    <property type="component" value="Unassembled WGS sequence"/>
</dbReference>
<organism evidence="2 3">
    <name type="scientific">Kipferlia bialata</name>
    <dbReference type="NCBI Taxonomy" id="797122"/>
    <lineage>
        <taxon>Eukaryota</taxon>
        <taxon>Metamonada</taxon>
        <taxon>Carpediemonas-like organisms</taxon>
        <taxon>Kipferlia</taxon>
    </lineage>
</organism>
<proteinExistence type="predicted"/>
<keyword evidence="3" id="KW-1185">Reference proteome</keyword>
<feature type="compositionally biased region" description="Low complexity" evidence="1">
    <location>
        <begin position="142"/>
        <end position="161"/>
    </location>
</feature>
<comment type="caution">
    <text evidence="2">The sequence shown here is derived from an EMBL/GenBank/DDBJ whole genome shotgun (WGS) entry which is preliminary data.</text>
</comment>
<evidence type="ECO:0000256" key="1">
    <source>
        <dbReference type="SAM" id="MobiDB-lite"/>
    </source>
</evidence>
<sequence length="197" mass="21880">FQPEYLEAKAAYEKLNEEQGQLFSERRTLARRKKAAQEQNEEARQFMKLQKEADKLKGQHALIRLGALAQDSDRTADKKAEATAAISEARRALTVAQAERSRLETEKGEIDMRLKKLKEASSKHRRGQRARAQDLSRKRSTARAAVTRAASSNRSVADLETAAAKAEKERASLEAKKDMISAELETVTGGGHCNSSV</sequence>
<reference evidence="2 3" key="1">
    <citation type="journal article" date="2018" name="PLoS ONE">
        <title>The draft genome of Kipferlia bialata reveals reductive genome evolution in fornicate parasites.</title>
        <authorList>
            <person name="Tanifuji G."/>
            <person name="Takabayashi S."/>
            <person name="Kume K."/>
            <person name="Takagi M."/>
            <person name="Nakayama T."/>
            <person name="Kamikawa R."/>
            <person name="Inagaki Y."/>
            <person name="Hashimoto T."/>
        </authorList>
    </citation>
    <scope>NUCLEOTIDE SEQUENCE [LARGE SCALE GENOMIC DNA]</scope>
    <source>
        <strain evidence="2">NY0173</strain>
    </source>
</reference>
<accession>A0A9K3GPW1</accession>
<gene>
    <name evidence="2" type="ORF">KIPB_013991</name>
</gene>
<dbReference type="AlphaFoldDB" id="A0A9K3GPW1"/>